<feature type="region of interest" description="Disordered" evidence="6">
    <location>
        <begin position="1829"/>
        <end position="2011"/>
    </location>
</feature>
<dbReference type="Pfam" id="PF03159">
    <property type="entry name" value="XRN_N"/>
    <property type="match status" value="1"/>
</dbReference>
<dbReference type="Gene3D" id="2.30.30.30">
    <property type="match status" value="1"/>
</dbReference>
<keyword evidence="14" id="KW-1185">Reference proteome</keyword>
<dbReference type="GeneID" id="63715267"/>
<feature type="domain" description="Xrn1 N-terminal" evidence="8">
    <location>
        <begin position="599"/>
        <end position="824"/>
    </location>
</feature>
<dbReference type="PANTHER" id="PTHR12341:SF7">
    <property type="entry name" value="5'-3' EXORIBONUCLEASE 1"/>
    <property type="match status" value="1"/>
</dbReference>
<evidence type="ECO:0000256" key="1">
    <source>
        <dbReference type="ARBA" id="ARBA00006994"/>
    </source>
</evidence>
<feature type="compositionally biased region" description="Gly residues" evidence="6">
    <location>
        <begin position="1872"/>
        <end position="1882"/>
    </location>
</feature>
<dbReference type="InParanoid" id="A0A151GWS5"/>
<keyword evidence="3" id="KW-0540">Nuclease</keyword>
<gene>
    <name evidence="13" type="ORF">DCS_02624</name>
</gene>
<feature type="domain" description="5'-3' exoribonuclease 1 D1" evidence="11">
    <location>
        <begin position="1321"/>
        <end position="1509"/>
    </location>
</feature>
<dbReference type="GO" id="GO:0003723">
    <property type="term" value="F:RNA binding"/>
    <property type="evidence" value="ECO:0007669"/>
    <property type="project" value="TreeGrafter"/>
</dbReference>
<feature type="compositionally biased region" description="Gly residues" evidence="6">
    <location>
        <begin position="1975"/>
        <end position="2011"/>
    </location>
</feature>
<evidence type="ECO:0000259" key="12">
    <source>
        <dbReference type="Pfam" id="PF18334"/>
    </source>
</evidence>
<keyword evidence="7" id="KW-0732">Signal</keyword>
<dbReference type="Gene3D" id="1.25.40.1050">
    <property type="match status" value="1"/>
</dbReference>
<comment type="caution">
    <text evidence="13">The sequence shown here is derived from an EMBL/GenBank/DDBJ whole genome shotgun (WGS) entry which is preliminary data.</text>
</comment>
<comment type="similarity">
    <text evidence="1">Belongs to the 5'-3' exonuclease family. XRN2/RAT1 subfamily.</text>
</comment>
<evidence type="ECO:0000259" key="11">
    <source>
        <dbReference type="Pfam" id="PF18332"/>
    </source>
</evidence>
<keyword evidence="5" id="KW-0269">Exonuclease</keyword>
<dbReference type="GO" id="GO:0005634">
    <property type="term" value="C:nucleus"/>
    <property type="evidence" value="ECO:0007669"/>
    <property type="project" value="TreeGrafter"/>
</dbReference>
<feature type="signal peptide" evidence="7">
    <location>
        <begin position="1"/>
        <end position="17"/>
    </location>
</feature>
<feature type="chain" id="PRO_5007581005" evidence="7">
    <location>
        <begin position="18"/>
        <end position="2011"/>
    </location>
</feature>
<dbReference type="InterPro" id="IPR041412">
    <property type="entry name" value="Xrn1_helical"/>
</dbReference>
<evidence type="ECO:0000256" key="3">
    <source>
        <dbReference type="ARBA" id="ARBA00022722"/>
    </source>
</evidence>
<keyword evidence="4" id="KW-0378">Hydrolase</keyword>
<dbReference type="GO" id="GO:0016075">
    <property type="term" value="P:rRNA catabolic process"/>
    <property type="evidence" value="ECO:0007669"/>
    <property type="project" value="TreeGrafter"/>
</dbReference>
<dbReference type="Gene3D" id="2.170.260.40">
    <property type="match status" value="1"/>
</dbReference>
<evidence type="ECO:0000256" key="7">
    <source>
        <dbReference type="SAM" id="SignalP"/>
    </source>
</evidence>
<feature type="domain" description="Exoribonuclease Xrn1 D2/D3" evidence="12">
    <location>
        <begin position="1513"/>
        <end position="1738"/>
    </location>
</feature>
<dbReference type="PANTHER" id="PTHR12341">
    <property type="entry name" value="5'-&gt;3' EXORIBONUCLEASE"/>
    <property type="match status" value="1"/>
</dbReference>
<dbReference type="InterPro" id="IPR047008">
    <property type="entry name" value="XRN1_SH3_sf"/>
</dbReference>
<keyword evidence="2" id="KW-0507">mRNA processing</keyword>
<dbReference type="Gene3D" id="2.30.30.750">
    <property type="match status" value="1"/>
</dbReference>
<dbReference type="STRING" id="98403.A0A151GWS5"/>
<evidence type="ECO:0000259" key="10">
    <source>
        <dbReference type="Pfam" id="PF18129"/>
    </source>
</evidence>
<dbReference type="Pfam" id="PF18334">
    <property type="entry name" value="XRN1_D2_D3"/>
    <property type="match status" value="1"/>
</dbReference>
<dbReference type="RefSeq" id="XP_040660834.1">
    <property type="nucleotide sequence ID" value="XM_040799951.1"/>
</dbReference>
<evidence type="ECO:0000256" key="4">
    <source>
        <dbReference type="ARBA" id="ARBA00022801"/>
    </source>
</evidence>
<dbReference type="InterPro" id="IPR004859">
    <property type="entry name" value="Xrn1_N"/>
</dbReference>
<evidence type="ECO:0000256" key="2">
    <source>
        <dbReference type="ARBA" id="ARBA00022664"/>
    </source>
</evidence>
<dbReference type="InterPro" id="IPR027073">
    <property type="entry name" value="5_3_exoribonuclease"/>
</dbReference>
<dbReference type="FunCoup" id="A0A151GWS5">
    <property type="interactions" value="830"/>
</dbReference>
<feature type="compositionally biased region" description="Low complexity" evidence="6">
    <location>
        <begin position="1830"/>
        <end position="1839"/>
    </location>
</feature>
<accession>A0A151GWS5</accession>
<evidence type="ECO:0000313" key="14">
    <source>
        <dbReference type="Proteomes" id="UP000076580"/>
    </source>
</evidence>
<feature type="domain" description="5'-3' exoribonuclease 1 SH3-like" evidence="10">
    <location>
        <begin position="1756"/>
        <end position="1826"/>
    </location>
</feature>
<dbReference type="Pfam" id="PF18129">
    <property type="entry name" value="SH3_12"/>
    <property type="match status" value="1"/>
</dbReference>
<dbReference type="InterPro" id="IPR047007">
    <property type="entry name" value="XRN1_D1_sf"/>
</dbReference>
<feature type="compositionally biased region" description="Basic and acidic residues" evidence="6">
    <location>
        <begin position="529"/>
        <end position="541"/>
    </location>
</feature>
<feature type="compositionally biased region" description="Gly residues" evidence="6">
    <location>
        <begin position="1929"/>
        <end position="1941"/>
    </location>
</feature>
<evidence type="ECO:0000313" key="13">
    <source>
        <dbReference type="EMBL" id="KYK61482.1"/>
    </source>
</evidence>
<dbReference type="CDD" id="cd18673">
    <property type="entry name" value="PIN_XRN1-2-like"/>
    <property type="match status" value="1"/>
</dbReference>
<name>A0A151GWS5_DRECN</name>
<feature type="compositionally biased region" description="Low complexity" evidence="6">
    <location>
        <begin position="369"/>
        <end position="415"/>
    </location>
</feature>
<dbReference type="FunFam" id="3.40.50.12390:FF:000002">
    <property type="entry name" value="5'-3' exoribonuclease 1"/>
    <property type="match status" value="1"/>
</dbReference>
<dbReference type="EMBL" id="LAYC01000001">
    <property type="protein sequence ID" value="KYK61482.1"/>
    <property type="molecule type" value="Genomic_DNA"/>
</dbReference>
<evidence type="ECO:0000259" key="8">
    <source>
        <dbReference type="Pfam" id="PF03159"/>
    </source>
</evidence>
<reference evidence="13 14" key="1">
    <citation type="journal article" date="2016" name="Sci. Rep.">
        <title>Insights into Adaptations to a Near-Obligate Nematode Endoparasitic Lifestyle from the Finished Genome of Drechmeria coniospora.</title>
        <authorList>
            <person name="Zhang L."/>
            <person name="Zhou Z."/>
            <person name="Guo Q."/>
            <person name="Fokkens L."/>
            <person name="Miskei M."/>
            <person name="Pocsi I."/>
            <person name="Zhang W."/>
            <person name="Chen M."/>
            <person name="Wang L."/>
            <person name="Sun Y."/>
            <person name="Donzelli B.G."/>
            <person name="Gibson D.M."/>
            <person name="Nelson D.R."/>
            <person name="Luo J.G."/>
            <person name="Rep M."/>
            <person name="Liu H."/>
            <person name="Yang S."/>
            <person name="Wang J."/>
            <person name="Krasnoff S.B."/>
            <person name="Xu Y."/>
            <person name="Molnar I."/>
            <person name="Lin M."/>
        </authorList>
    </citation>
    <scope>NUCLEOTIDE SEQUENCE [LARGE SCALE GENOMIC DNA]</scope>
    <source>
        <strain evidence="13 14">ARSEF 6962</strain>
    </source>
</reference>
<dbReference type="Pfam" id="PF18332">
    <property type="entry name" value="XRN1_D1"/>
    <property type="match status" value="1"/>
</dbReference>
<dbReference type="InterPro" id="IPR040992">
    <property type="entry name" value="XRN1_D1"/>
</dbReference>
<feature type="compositionally biased region" description="Basic and acidic residues" evidence="6">
    <location>
        <begin position="505"/>
        <end position="515"/>
    </location>
</feature>
<evidence type="ECO:0000259" key="9">
    <source>
        <dbReference type="Pfam" id="PF17846"/>
    </source>
</evidence>
<feature type="region of interest" description="Disordered" evidence="6">
    <location>
        <begin position="367"/>
        <end position="434"/>
    </location>
</feature>
<protein>
    <submittedName>
        <fullName evidence="13">5'-3' exoribonuclease 1</fullName>
    </submittedName>
</protein>
<feature type="compositionally biased region" description="Low complexity" evidence="6">
    <location>
        <begin position="516"/>
        <end position="528"/>
    </location>
</feature>
<dbReference type="GO" id="GO:0006397">
    <property type="term" value="P:mRNA processing"/>
    <property type="evidence" value="ECO:0007669"/>
    <property type="project" value="UniProtKB-KW"/>
</dbReference>
<dbReference type="GO" id="GO:0004534">
    <property type="term" value="F:5'-3' RNA exonuclease activity"/>
    <property type="evidence" value="ECO:0007669"/>
    <property type="project" value="UniProtKB-ARBA"/>
</dbReference>
<proteinExistence type="inferred from homology"/>
<dbReference type="InterPro" id="IPR041106">
    <property type="entry name" value="XRN1_D2_D3"/>
</dbReference>
<sequence>MKLKVLVVSWLAAGAAAQDSSMHAVGLPVKRTPSTRKCTSRFPGYNIGQLKRAKWRSTDIGGFADVSTCNTGSGIIQAYTCSYRDPSSLDLIRCQYRLDGTLIQKCNGRNSYQSCKPLGEEPEPSRSKDQCERKKARLGGICDVYSDVGSIIGKFCPISRSIEDVFATSLQSVAVAVQGLTKQNTEGDQRLNEAKVKFFTALGLTIGVGVAAVAAPEAAFLASAFRIYQGVCAGLTGFSIAASSCDLLYSKYNLIEDCNKLKRREEPQHVNLGYGRSLFIRAEESVCTSFIEKFLPKAEDCMNRLPKPDCGITVAQYMEAGATESEATVLFNNCPTLFTLKDNFDKVCEIREALVDFLPFCVPGPDIGNNTTDRPSNTTTTSGNNSTSSGSGSNNGDSGSNNGDSGSNNGDSGSTKDGYRSFDRVSNSTSGGYGRKHGASFCKGKGSACSYGGSSEDYDTATYSSSERAGGEHVCKSGGCKSRFSGCKHGDSGCTMKDSSSTSGDSHDSHCKHGDSGCTTTVSSSTGGRYDDSKGGSDKTAVKQPTQPKTVPAQPETVVTSSSKSLYHIRSHSSATPAPWGKSLSAQPTTGQANLCRSVPKFFRWLSERYPPISQLIAENRIPEFDCLYLDMNGIIHNCTHKDAGEDVSFRLSEEEMFIRIFNYIEHLFGKIKPKQLFFMAIDGVAPRAKMNQQRARRFRTALDVEKAHEKAIKEGVEMPKEAPFDSNCITPGTEFMAKLSQQLRYFVNKKVSEDTDWQGCEVVLSGHDVPGEGEHKIMEYIRNAKAQPEYNSNVRHCLYGLDADLIMLGLLSHDPHFCLLREEVTFGRASKTKSKELEHQNFFLLHLCIVREYLEMEFQELEKEGALQFAFDLERVIDDFILMAFFVGNDFLPNLPGLHINEGALANMFGVYKKVLPACDGYINENGVINMPRLKILLDELSNLELVSFENDVSDEKWFASKQMEKKLESTNRRKPAKGGQLVITSSQRDLWKQQIRPYVSTRSAEPLDLGAGLNAADRKFVQDLADALHIEWSTKEDENADRHLILEFPARSAGGAGDEEDEEEEGNLAAYRVIKTYDKASVVDVTAEGAQKQYEELYQEKYRGWKTKYYLQKFPEWPPEKYANEQKDLCENYVQGLQWVLFYYYKGIASWPWFYGYHYAPLITDVTLGLGADLNFTKGQPFKPYEQLMGVLPDRSKSIVPKIYHDLMTNPKSPIIDFYPRDFELDMNGKKMDWEAVVKIPFIDEKRLLSAMAPLNDLLGDDEKARNGFGVAIKFTFSSDVSYMYPSPLPGIFPEIQNCRCVENIFELPDTEGLEYVSGLMNGALVKDEALAGFPTLHTLPYTAQLVAGFGVNVFQADSRNPSVIVTLTDTKSRTSIESWKAKLGQKCYVGFPFLQEAKVMKVQDELFSYELAEDGKSTTTKDHSNREATDFSREAEYIENWYAKRLGMTIGQVECLVSVHMLRGLIKTEEGALIKEYAENPSLRSTYASQTIVDDVVNEDERFLEKTALPIEEEFPIGTRAFFLGEYAYGRPLEVTGHVDMKTEVVVSTLKTKEAEFAKSIIHQAERNNPYKPSFAVAKQLGMHPLVLSKITSSYQVISAAGLKLNLGLNLKFEGRKLKVLGYSRKSHSGWEFSTLAIKLIADYMVAFPDFFAAIQREPQRSDVNETDLWKDPKAASQRVKDIVSWLKKQETSKFERVPLEAEQLDSDVVMALAKAGEHVFDVSKDFEIRKMRGVPRAALLKPSDAELVLGNQNFSLGDRVTFSAASGKVPVATRGTVVGISRTATALLLDVVWDTSFMSGTTLGDRAPMFRGQTVASSSVLNTTDKQVVSASSKSQQRRPAPRSTVQYVSGGVMQYRDAPAPPALRGGWRGALNGGGHSPHRQGSPNQRGGAPNLLHSTLVYRGSPNGSPTPGQDSNRQGRGRGRGSNGAGNGGGARGRWRGNMDEGHTPYVVEQKYGNVAPPPSLDNPRGGRGGRGRGGSSRGGRGRGGAGRGRGGNGGGQVGSAA</sequence>
<dbReference type="FunFam" id="1.25.40.1050:FF:000002">
    <property type="entry name" value="5'-3' exoribonuclease"/>
    <property type="match status" value="1"/>
</dbReference>
<dbReference type="InterPro" id="IPR041385">
    <property type="entry name" value="SH3_12"/>
</dbReference>
<dbReference type="GO" id="GO:0000956">
    <property type="term" value="P:nuclear-transcribed mRNA catabolic process"/>
    <property type="evidence" value="ECO:0007669"/>
    <property type="project" value="TreeGrafter"/>
</dbReference>
<feature type="domain" description="Xrn1 helical" evidence="9">
    <location>
        <begin position="872"/>
        <end position="1271"/>
    </location>
</feature>
<dbReference type="Proteomes" id="UP000076580">
    <property type="component" value="Chromosome 01"/>
</dbReference>
<dbReference type="Pfam" id="PF17846">
    <property type="entry name" value="XRN_M"/>
    <property type="match status" value="1"/>
</dbReference>
<dbReference type="Gene3D" id="3.40.50.12390">
    <property type="match status" value="2"/>
</dbReference>
<evidence type="ECO:0000256" key="6">
    <source>
        <dbReference type="SAM" id="MobiDB-lite"/>
    </source>
</evidence>
<dbReference type="InterPro" id="IPR014722">
    <property type="entry name" value="Rib_uL2_dom2"/>
</dbReference>
<evidence type="ECO:0000256" key="5">
    <source>
        <dbReference type="ARBA" id="ARBA00022839"/>
    </source>
</evidence>
<organism evidence="13 14">
    <name type="scientific">Drechmeria coniospora</name>
    <name type="common">Nematophagous fungus</name>
    <name type="synonym">Meria coniospora</name>
    <dbReference type="NCBI Taxonomy" id="98403"/>
    <lineage>
        <taxon>Eukaryota</taxon>
        <taxon>Fungi</taxon>
        <taxon>Dikarya</taxon>
        <taxon>Ascomycota</taxon>
        <taxon>Pezizomycotina</taxon>
        <taxon>Sordariomycetes</taxon>
        <taxon>Hypocreomycetidae</taxon>
        <taxon>Hypocreales</taxon>
        <taxon>Ophiocordycipitaceae</taxon>
        <taxon>Drechmeria</taxon>
    </lineage>
</organism>
<feature type="region of interest" description="Disordered" evidence="6">
    <location>
        <begin position="488"/>
        <end position="566"/>
    </location>
</feature>